<dbReference type="SUPFAM" id="SSF48403">
    <property type="entry name" value="Ankyrin repeat"/>
    <property type="match status" value="1"/>
</dbReference>
<name>A0A8S2VTK2_9BILA</name>
<feature type="repeat" description="ANK" evidence="1">
    <location>
        <begin position="1"/>
        <end position="33"/>
    </location>
</feature>
<comment type="caution">
    <text evidence="3">The sequence shown here is derived from an EMBL/GenBank/DDBJ whole genome shotgun (WGS) entry which is preliminary data.</text>
</comment>
<keyword evidence="1" id="KW-0040">ANK repeat</keyword>
<evidence type="ECO:0000313" key="4">
    <source>
        <dbReference type="Proteomes" id="UP000682733"/>
    </source>
</evidence>
<dbReference type="Gene3D" id="1.25.10.10">
    <property type="entry name" value="Leucine-rich Repeat Variant"/>
    <property type="match status" value="2"/>
</dbReference>
<dbReference type="SUPFAM" id="SSF48371">
    <property type="entry name" value="ARM repeat"/>
    <property type="match status" value="1"/>
</dbReference>
<dbReference type="PANTHER" id="PTHR46464:SF1">
    <property type="entry name" value="ANKYRIN AND ARMADILLO REPEAT-CONTAINING PROTEIN"/>
    <property type="match status" value="1"/>
</dbReference>
<sequence length="326" mass="36432">KKSTPLLLAATSGALDSVECLYNLGANIAYKDDEGNTVIHLATMFLHTNIIDYFIQLSNPKVPTWQILVELISHPKMEMKQATVQCLHRMTNNDHEYWKPLLETGGIKRLLKLLTLKDQSLLISTLSVLCNISTNNDVRQTLASADDLPTIFGSLLHWHNDEIRSKTTILIADVCFIQSNQERFLKSDTINGIVRMLDSTLEDVLVNAVNAIDLLCRNNPDMQTELAHHGVVQQLTEVLTLNSKVLRGTVASALGALTYNHPQNQNLACDVGAVKLIVDLMQDREFGIRYKASVAIEALAINNQRNQKQLLSKELNAQKPLNELME</sequence>
<dbReference type="SMART" id="SM00185">
    <property type="entry name" value="ARM"/>
    <property type="match status" value="3"/>
</dbReference>
<dbReference type="PANTHER" id="PTHR46464">
    <property type="entry name" value="ANK_REP_REGION DOMAIN-CONTAINING PROTEIN"/>
    <property type="match status" value="1"/>
</dbReference>
<dbReference type="EMBL" id="CAJNOK010050872">
    <property type="protein sequence ID" value="CAF1602062.1"/>
    <property type="molecule type" value="Genomic_DNA"/>
</dbReference>
<dbReference type="InterPro" id="IPR016024">
    <property type="entry name" value="ARM-type_fold"/>
</dbReference>
<dbReference type="EMBL" id="CAJOBA010074698">
    <property type="protein sequence ID" value="CAF4411029.1"/>
    <property type="molecule type" value="Genomic_DNA"/>
</dbReference>
<dbReference type="InterPro" id="IPR043379">
    <property type="entry name" value="ANKAR"/>
</dbReference>
<gene>
    <name evidence="2" type="ORF">OVA965_LOCUS42161</name>
    <name evidence="3" type="ORF">TMI583_LOCUS43983</name>
</gene>
<dbReference type="PROSITE" id="PS50297">
    <property type="entry name" value="ANK_REP_REGION"/>
    <property type="match status" value="1"/>
</dbReference>
<protein>
    <submittedName>
        <fullName evidence="3">Uncharacterized protein</fullName>
    </submittedName>
</protein>
<evidence type="ECO:0000313" key="2">
    <source>
        <dbReference type="EMBL" id="CAF1602062.1"/>
    </source>
</evidence>
<dbReference type="AlphaFoldDB" id="A0A8S2VTK2"/>
<dbReference type="Pfam" id="PF13637">
    <property type="entry name" value="Ank_4"/>
    <property type="match status" value="1"/>
</dbReference>
<dbReference type="InterPro" id="IPR002110">
    <property type="entry name" value="Ankyrin_rpt"/>
</dbReference>
<dbReference type="Gene3D" id="1.25.40.20">
    <property type="entry name" value="Ankyrin repeat-containing domain"/>
    <property type="match status" value="1"/>
</dbReference>
<reference evidence="3" key="1">
    <citation type="submission" date="2021-02" db="EMBL/GenBank/DDBJ databases">
        <authorList>
            <person name="Nowell W R."/>
        </authorList>
    </citation>
    <scope>NUCLEOTIDE SEQUENCE</scope>
</reference>
<proteinExistence type="predicted"/>
<dbReference type="SMART" id="SM00248">
    <property type="entry name" value="ANK"/>
    <property type="match status" value="2"/>
</dbReference>
<accession>A0A8S2VTK2</accession>
<evidence type="ECO:0000313" key="3">
    <source>
        <dbReference type="EMBL" id="CAF4411029.1"/>
    </source>
</evidence>
<dbReference type="InterPro" id="IPR036770">
    <property type="entry name" value="Ankyrin_rpt-contain_sf"/>
</dbReference>
<feature type="non-terminal residue" evidence="3">
    <location>
        <position position="326"/>
    </location>
</feature>
<evidence type="ECO:0000256" key="1">
    <source>
        <dbReference type="PROSITE-ProRule" id="PRU00023"/>
    </source>
</evidence>
<dbReference type="Proteomes" id="UP000682733">
    <property type="component" value="Unassembled WGS sequence"/>
</dbReference>
<organism evidence="3 4">
    <name type="scientific">Didymodactylos carnosus</name>
    <dbReference type="NCBI Taxonomy" id="1234261"/>
    <lineage>
        <taxon>Eukaryota</taxon>
        <taxon>Metazoa</taxon>
        <taxon>Spiralia</taxon>
        <taxon>Gnathifera</taxon>
        <taxon>Rotifera</taxon>
        <taxon>Eurotatoria</taxon>
        <taxon>Bdelloidea</taxon>
        <taxon>Philodinida</taxon>
        <taxon>Philodinidae</taxon>
        <taxon>Didymodactylos</taxon>
    </lineage>
</organism>
<dbReference type="Proteomes" id="UP000677228">
    <property type="component" value="Unassembled WGS sequence"/>
</dbReference>
<dbReference type="InterPro" id="IPR011989">
    <property type="entry name" value="ARM-like"/>
</dbReference>
<dbReference type="PROSITE" id="PS50088">
    <property type="entry name" value="ANK_REPEAT"/>
    <property type="match status" value="1"/>
</dbReference>
<feature type="non-terminal residue" evidence="3">
    <location>
        <position position="1"/>
    </location>
</feature>
<dbReference type="InterPro" id="IPR000225">
    <property type="entry name" value="Armadillo"/>
</dbReference>